<protein>
    <submittedName>
        <fullName evidence="1">Unannotated protein</fullName>
    </submittedName>
</protein>
<reference evidence="1" key="1">
    <citation type="submission" date="2020-05" db="EMBL/GenBank/DDBJ databases">
        <authorList>
            <person name="Chiriac C."/>
            <person name="Salcher M."/>
            <person name="Ghai R."/>
            <person name="Kavagutti S V."/>
        </authorList>
    </citation>
    <scope>NUCLEOTIDE SEQUENCE</scope>
</reference>
<sequence>MLGTVQFNVAEVALTPGFGAHARSEKDITLSRLKSIHPHRNAEASTPAMVTGIEYVVPTSALLRSLKLVTPLPGWLGMVAPAFTAFPLAVPYSEVRLSAVTEEPSVRNPTTWLATGLS</sequence>
<accession>A0A6J6DB46</accession>
<dbReference type="EMBL" id="CAEZTC010000096">
    <property type="protein sequence ID" value="CAB4561210.1"/>
    <property type="molecule type" value="Genomic_DNA"/>
</dbReference>
<dbReference type="AlphaFoldDB" id="A0A6J6DB46"/>
<evidence type="ECO:0000313" key="1">
    <source>
        <dbReference type="EMBL" id="CAB4561210.1"/>
    </source>
</evidence>
<proteinExistence type="predicted"/>
<name>A0A6J6DB46_9ZZZZ</name>
<evidence type="ECO:0000313" key="2">
    <source>
        <dbReference type="EMBL" id="CAB4649922.1"/>
    </source>
</evidence>
<dbReference type="EMBL" id="CAEZWE010000021">
    <property type="protein sequence ID" value="CAB4649922.1"/>
    <property type="molecule type" value="Genomic_DNA"/>
</dbReference>
<gene>
    <name evidence="1" type="ORF">UFOPK1572_00850</name>
    <name evidence="2" type="ORF">UFOPK2169_00692</name>
</gene>
<organism evidence="1">
    <name type="scientific">freshwater metagenome</name>
    <dbReference type="NCBI Taxonomy" id="449393"/>
    <lineage>
        <taxon>unclassified sequences</taxon>
        <taxon>metagenomes</taxon>
        <taxon>ecological metagenomes</taxon>
    </lineage>
</organism>